<dbReference type="EMBL" id="JANBPW010001084">
    <property type="protein sequence ID" value="KAJ1946235.1"/>
    <property type="molecule type" value="Genomic_DNA"/>
</dbReference>
<accession>A0ACC1JCA1</accession>
<organism evidence="1 2">
    <name type="scientific">Linderina macrospora</name>
    <dbReference type="NCBI Taxonomy" id="4868"/>
    <lineage>
        <taxon>Eukaryota</taxon>
        <taxon>Fungi</taxon>
        <taxon>Fungi incertae sedis</taxon>
        <taxon>Zoopagomycota</taxon>
        <taxon>Kickxellomycotina</taxon>
        <taxon>Kickxellomycetes</taxon>
        <taxon>Kickxellales</taxon>
        <taxon>Kickxellaceae</taxon>
        <taxon>Linderina</taxon>
    </lineage>
</organism>
<proteinExistence type="predicted"/>
<gene>
    <name evidence="1" type="ORF">FBU59_002077</name>
</gene>
<protein>
    <submittedName>
        <fullName evidence="1">Uncharacterized protein</fullName>
    </submittedName>
</protein>
<dbReference type="Proteomes" id="UP001150603">
    <property type="component" value="Unassembled WGS sequence"/>
</dbReference>
<evidence type="ECO:0000313" key="1">
    <source>
        <dbReference type="EMBL" id="KAJ1946235.1"/>
    </source>
</evidence>
<keyword evidence="2" id="KW-1185">Reference proteome</keyword>
<comment type="caution">
    <text evidence="1">The sequence shown here is derived from an EMBL/GenBank/DDBJ whole genome shotgun (WGS) entry which is preliminary data.</text>
</comment>
<feature type="non-terminal residue" evidence="1">
    <location>
        <position position="51"/>
    </location>
</feature>
<name>A0ACC1JCA1_9FUNG</name>
<evidence type="ECO:0000313" key="2">
    <source>
        <dbReference type="Proteomes" id="UP001150603"/>
    </source>
</evidence>
<sequence length="51" mass="6005">MAPPRQMRPAPRYDTLCVFVVESTQRMQNLFPDLYETVLKQVITQLRNPVL</sequence>
<reference evidence="1" key="1">
    <citation type="submission" date="2022-07" db="EMBL/GenBank/DDBJ databases">
        <title>Phylogenomic reconstructions and comparative analyses of Kickxellomycotina fungi.</title>
        <authorList>
            <person name="Reynolds N.K."/>
            <person name="Stajich J.E."/>
            <person name="Barry K."/>
            <person name="Grigoriev I.V."/>
            <person name="Crous P."/>
            <person name="Smith M.E."/>
        </authorList>
    </citation>
    <scope>NUCLEOTIDE SEQUENCE</scope>
    <source>
        <strain evidence="1">NRRL 5244</strain>
    </source>
</reference>